<sequence length="122" mass="13861">MSRICLYLDEDTIKSALVKALRNADLDVITVVDAQMLGRSDEEQLNWSTQNKRVIYSFNIGDFCKLHRDYMFEGKTHAGIVLAPQQQYSIGQQLTGLLKLVAANSSEDMIDKLIFLNSYLKN</sequence>
<dbReference type="Proteomes" id="UP000729733">
    <property type="component" value="Unassembled WGS sequence"/>
</dbReference>
<protein>
    <submittedName>
        <fullName evidence="2">DUF5615 family PIN-like protein</fullName>
    </submittedName>
</protein>
<feature type="domain" description="DUF5615" evidence="1">
    <location>
        <begin position="6"/>
        <end position="117"/>
    </location>
</feature>
<gene>
    <name evidence="2" type="ORF">I4641_22440</name>
</gene>
<dbReference type="RefSeq" id="WP_229642805.1">
    <property type="nucleotide sequence ID" value="NZ_JADWDC010000105.1"/>
</dbReference>
<organism evidence="2 3">
    <name type="scientific">Waterburya agarophytonicola KI4</name>
    <dbReference type="NCBI Taxonomy" id="2874699"/>
    <lineage>
        <taxon>Bacteria</taxon>
        <taxon>Bacillati</taxon>
        <taxon>Cyanobacteriota</taxon>
        <taxon>Cyanophyceae</taxon>
        <taxon>Pleurocapsales</taxon>
        <taxon>Hyellaceae</taxon>
        <taxon>Waterburya</taxon>
        <taxon>Waterburya agarophytonicola</taxon>
    </lineage>
</organism>
<dbReference type="InterPro" id="IPR041049">
    <property type="entry name" value="DUF5615"/>
</dbReference>
<evidence type="ECO:0000259" key="1">
    <source>
        <dbReference type="Pfam" id="PF18480"/>
    </source>
</evidence>
<comment type="caution">
    <text evidence="2">The sequence shown here is derived from an EMBL/GenBank/DDBJ whole genome shotgun (WGS) entry which is preliminary data.</text>
</comment>
<proteinExistence type="predicted"/>
<dbReference type="AlphaFoldDB" id="A0A964BWR7"/>
<dbReference type="Pfam" id="PF18480">
    <property type="entry name" value="DUF5615"/>
    <property type="match status" value="1"/>
</dbReference>
<dbReference type="EMBL" id="JADWDC010000105">
    <property type="protein sequence ID" value="MCC0179707.1"/>
    <property type="molecule type" value="Genomic_DNA"/>
</dbReference>
<reference evidence="2" key="1">
    <citation type="journal article" date="2021" name="Antonie Van Leeuwenhoek">
        <title>Draft genome and description of Waterburya agarophytonicola gen. nov. sp. nov. (Pleurocapsales, Cyanobacteria): a seaweed symbiont.</title>
        <authorList>
            <person name="Bonthond G."/>
            <person name="Shalygin S."/>
            <person name="Bayer T."/>
            <person name="Weinberger F."/>
        </authorList>
    </citation>
    <scope>NUCLEOTIDE SEQUENCE</scope>
    <source>
        <strain evidence="2">KI4</strain>
    </source>
</reference>
<keyword evidence="3" id="KW-1185">Reference proteome</keyword>
<name>A0A964BWR7_9CYAN</name>
<evidence type="ECO:0000313" key="2">
    <source>
        <dbReference type="EMBL" id="MCC0179707.1"/>
    </source>
</evidence>
<accession>A0A964BWR7</accession>
<evidence type="ECO:0000313" key="3">
    <source>
        <dbReference type="Proteomes" id="UP000729733"/>
    </source>
</evidence>